<dbReference type="Proteomes" id="UP000236950">
    <property type="component" value="Unassembled WGS sequence"/>
</dbReference>
<feature type="transmembrane region" description="Helical" evidence="6">
    <location>
        <begin position="55"/>
        <end position="78"/>
    </location>
</feature>
<proteinExistence type="predicted"/>
<dbReference type="EMBL" id="JALY01000091">
    <property type="protein sequence ID" value="POZ93042.1"/>
    <property type="molecule type" value="Genomic_DNA"/>
</dbReference>
<dbReference type="AlphaFoldDB" id="A0A2S5EIS1"/>
<evidence type="ECO:0000256" key="6">
    <source>
        <dbReference type="SAM" id="Phobius"/>
    </source>
</evidence>
<evidence type="ECO:0000313" key="7">
    <source>
        <dbReference type="EMBL" id="POZ93042.1"/>
    </source>
</evidence>
<dbReference type="InterPro" id="IPR007208">
    <property type="entry name" value="MrpF/PhaF-like"/>
</dbReference>
<evidence type="ECO:0000256" key="5">
    <source>
        <dbReference type="ARBA" id="ARBA00023136"/>
    </source>
</evidence>
<comment type="subcellular location">
    <subcellularLocation>
        <location evidence="1">Cell membrane</location>
        <topology evidence="1">Multi-pass membrane protein</topology>
    </subcellularLocation>
</comment>
<evidence type="ECO:0008006" key="9">
    <source>
        <dbReference type="Google" id="ProtNLM"/>
    </source>
</evidence>
<evidence type="ECO:0000313" key="8">
    <source>
        <dbReference type="Proteomes" id="UP000236950"/>
    </source>
</evidence>
<evidence type="ECO:0000256" key="3">
    <source>
        <dbReference type="ARBA" id="ARBA00022692"/>
    </source>
</evidence>
<keyword evidence="5 6" id="KW-0472">Membrane</keyword>
<keyword evidence="2" id="KW-1003">Cell membrane</keyword>
<reference evidence="7 8" key="1">
    <citation type="submission" date="2014-01" db="EMBL/GenBank/DDBJ databases">
        <title>Comparative genomics of Petrotoga.</title>
        <authorList>
            <person name="Chow K."/>
            <person name="Charchuk R."/>
            <person name="Nesbo C.L."/>
        </authorList>
    </citation>
    <scope>NUCLEOTIDE SEQUENCE [LARGE SCALE GENOMIC DNA]</scope>
    <source>
        <strain evidence="7 8">DSM 16923</strain>
    </source>
</reference>
<accession>A0A2S5EIS1</accession>
<comment type="caution">
    <text evidence="7">The sequence shown here is derived from an EMBL/GenBank/DDBJ whole genome shotgun (WGS) entry which is preliminary data.</text>
</comment>
<keyword evidence="3 6" id="KW-0812">Transmembrane</keyword>
<gene>
    <name evidence="7" type="ORF">AA81_03925</name>
</gene>
<dbReference type="GO" id="GO:0005886">
    <property type="term" value="C:plasma membrane"/>
    <property type="evidence" value="ECO:0007669"/>
    <property type="project" value="UniProtKB-SubCell"/>
</dbReference>
<feature type="transmembrane region" description="Helical" evidence="6">
    <location>
        <begin position="6"/>
        <end position="23"/>
    </location>
</feature>
<organism evidence="7 8">
    <name type="scientific">Petrotoga halophila DSM 16923</name>
    <dbReference type="NCBI Taxonomy" id="1122953"/>
    <lineage>
        <taxon>Bacteria</taxon>
        <taxon>Thermotogati</taxon>
        <taxon>Thermotogota</taxon>
        <taxon>Thermotogae</taxon>
        <taxon>Petrotogales</taxon>
        <taxon>Petrotogaceae</taxon>
        <taxon>Petrotoga</taxon>
    </lineage>
</organism>
<dbReference type="GO" id="GO:0015075">
    <property type="term" value="F:monoatomic ion transmembrane transporter activity"/>
    <property type="evidence" value="ECO:0007669"/>
    <property type="project" value="InterPro"/>
</dbReference>
<protein>
    <recommendedName>
        <fullName evidence="9">PH regulation protein F</fullName>
    </recommendedName>
</protein>
<evidence type="ECO:0000256" key="2">
    <source>
        <dbReference type="ARBA" id="ARBA00022475"/>
    </source>
</evidence>
<evidence type="ECO:0000256" key="4">
    <source>
        <dbReference type="ARBA" id="ARBA00022989"/>
    </source>
</evidence>
<dbReference type="Pfam" id="PF04066">
    <property type="entry name" value="MrpF_PhaF"/>
    <property type="match status" value="1"/>
</dbReference>
<evidence type="ECO:0000256" key="1">
    <source>
        <dbReference type="ARBA" id="ARBA00004651"/>
    </source>
</evidence>
<name>A0A2S5EIS1_9BACT</name>
<keyword evidence="8" id="KW-1185">Reference proteome</keyword>
<feature type="transmembrane region" description="Helical" evidence="6">
    <location>
        <begin position="30"/>
        <end position="49"/>
    </location>
</feature>
<sequence>MIHILEIFILLSLFMILIRLILTKSKWEKVLSYSSFSSKAVILMLVFSLVSDQSFLLDVIIIFLILNIWGVLIVSAYLERGGNKR</sequence>
<keyword evidence="4 6" id="KW-1133">Transmembrane helix</keyword>